<evidence type="ECO:0000313" key="2">
    <source>
        <dbReference type="EMBL" id="KAK3169325.1"/>
    </source>
</evidence>
<accession>A0AAD9Z0G9</accession>
<organism evidence="2 3">
    <name type="scientific">Lepraria neglecta</name>
    <dbReference type="NCBI Taxonomy" id="209136"/>
    <lineage>
        <taxon>Eukaryota</taxon>
        <taxon>Fungi</taxon>
        <taxon>Dikarya</taxon>
        <taxon>Ascomycota</taxon>
        <taxon>Pezizomycotina</taxon>
        <taxon>Lecanoromycetes</taxon>
        <taxon>OSLEUM clade</taxon>
        <taxon>Lecanoromycetidae</taxon>
        <taxon>Lecanorales</taxon>
        <taxon>Lecanorineae</taxon>
        <taxon>Stereocaulaceae</taxon>
        <taxon>Lepraria</taxon>
    </lineage>
</organism>
<feature type="region of interest" description="Disordered" evidence="1">
    <location>
        <begin position="49"/>
        <end position="72"/>
    </location>
</feature>
<dbReference type="SUPFAM" id="SSF56112">
    <property type="entry name" value="Protein kinase-like (PK-like)"/>
    <property type="match status" value="1"/>
</dbReference>
<dbReference type="AlphaFoldDB" id="A0AAD9Z0G9"/>
<proteinExistence type="predicted"/>
<dbReference type="InterPro" id="IPR011009">
    <property type="entry name" value="Kinase-like_dom_sf"/>
</dbReference>
<comment type="caution">
    <text evidence="2">The sequence shown here is derived from an EMBL/GenBank/DDBJ whole genome shotgun (WGS) entry which is preliminary data.</text>
</comment>
<feature type="compositionally biased region" description="Polar residues" evidence="1">
    <location>
        <begin position="61"/>
        <end position="72"/>
    </location>
</feature>
<gene>
    <name evidence="2" type="ORF">OEA41_008708</name>
</gene>
<sequence length="211" mass="23175">MVIHGLQIMPEQKRPITQLWDFSPTVAGDPLQNNSVTPPDTQPLKKLAPVVQSKLSPPDPTSYQKDGTSTSNFETKSIEQPIVVTMQGAYDEIMAVDQAGLAMIGSNNNEEPSLVAIKRIKKADESPVSRITPFTSDHLVQIRNMYEDDDDVVIVYETMDVTLRQLTGILQGPLKAFQIAAICTEVSQPQSRCLEFTHRGETAGGRSLIPA</sequence>
<dbReference type="EMBL" id="JASNWA010000009">
    <property type="protein sequence ID" value="KAK3169325.1"/>
    <property type="molecule type" value="Genomic_DNA"/>
</dbReference>
<evidence type="ECO:0000313" key="3">
    <source>
        <dbReference type="Proteomes" id="UP001276659"/>
    </source>
</evidence>
<dbReference type="Proteomes" id="UP001276659">
    <property type="component" value="Unassembled WGS sequence"/>
</dbReference>
<reference evidence="2" key="1">
    <citation type="submission" date="2022-11" db="EMBL/GenBank/DDBJ databases">
        <title>Chromosomal genome sequence assembly and mating type (MAT) locus characterization of the leprose asexual lichenized fungus Lepraria neglecta (Nyl.) Erichsen.</title>
        <authorList>
            <person name="Allen J.L."/>
            <person name="Pfeffer B."/>
        </authorList>
    </citation>
    <scope>NUCLEOTIDE SEQUENCE</scope>
    <source>
        <strain evidence="2">Allen 5258</strain>
    </source>
</reference>
<evidence type="ECO:0000256" key="1">
    <source>
        <dbReference type="SAM" id="MobiDB-lite"/>
    </source>
</evidence>
<protein>
    <submittedName>
        <fullName evidence="2">Uncharacterized protein</fullName>
    </submittedName>
</protein>
<keyword evidence="3" id="KW-1185">Reference proteome</keyword>
<name>A0AAD9Z0G9_9LECA</name>